<gene>
    <name evidence="2" type="ORF">N7644_14945</name>
</gene>
<sequence>MMKKGMQKSILTSCLLMSVFATQTWASNGLVEMNDSELSAARGQALLSLGYTAPDTSNALKNFGYYKLGLEAKLELNANIRGLQLGCGGRNGAGACDIDMENVSLSGPPDGKLADGTPTWSKGRANTSATLTNPFIEFAIKNPTSASTREVSGFRLSAEEILGYLSAGTANDINSNGLSTGGGINSFSGFLKVGQTPVNAYTDSAMFGTTADQLIFAGVNAIGLWQRTAATNPNSMTPGNSAYRDPNGSSSLRDALYKYNGNPIWGINVPSQTVAFNFPETIVTGSRMKQLNLVVKDVPIPTIAIGADNGGISLTLDEKICAGLSVGICLGATVNDATFFMGAKGTTSAGCAANIDKTNCSYITNLKANVQVNQNFNLIHNLPITSGGYLALQNTALQWPGADAADIAQPGWWLSFKDPLDFGALNPTTGIPMQDVLPQISTFITDYLSQNTINLNLTDSINAIFGLPVYKGIGDVRLADNARAVMVLENLLLDSNQKPVSNCFGGLKFC</sequence>
<protein>
    <submittedName>
        <fullName evidence="2">Uncharacterized protein</fullName>
    </submittedName>
</protein>
<comment type="caution">
    <text evidence="2">The sequence shown here is derived from an EMBL/GenBank/DDBJ whole genome shotgun (WGS) entry which is preliminary data.</text>
</comment>
<dbReference type="EMBL" id="JAOEEO010000005">
    <property type="protein sequence ID" value="MDH0564964.1"/>
    <property type="molecule type" value="Genomic_DNA"/>
</dbReference>
<keyword evidence="1" id="KW-0732">Signal</keyword>
<evidence type="ECO:0000313" key="3">
    <source>
        <dbReference type="Proteomes" id="UP001159329"/>
    </source>
</evidence>
<name>A0AA42I9F4_9GAMM</name>
<dbReference type="AlphaFoldDB" id="A0AA42I9F4"/>
<proteinExistence type="predicted"/>
<evidence type="ECO:0000256" key="1">
    <source>
        <dbReference type="SAM" id="SignalP"/>
    </source>
</evidence>
<organism evidence="2 3">
    <name type="scientific">Acinetobacter courvalinii</name>
    <dbReference type="NCBI Taxonomy" id="280147"/>
    <lineage>
        <taxon>Bacteria</taxon>
        <taxon>Pseudomonadati</taxon>
        <taxon>Pseudomonadota</taxon>
        <taxon>Gammaproteobacteria</taxon>
        <taxon>Moraxellales</taxon>
        <taxon>Moraxellaceae</taxon>
        <taxon>Acinetobacter</taxon>
    </lineage>
</organism>
<reference evidence="2" key="1">
    <citation type="submission" date="2022-09" db="EMBL/GenBank/DDBJ databases">
        <title>Intensive care unit water sources are persistently colonized with multi-drug resistant bacteria and are the site of extensive horizontal gene transfer of antibiotic resistance genes.</title>
        <authorList>
            <person name="Diorio-Toth L."/>
        </authorList>
    </citation>
    <scope>NUCLEOTIDE SEQUENCE</scope>
    <source>
        <strain evidence="2">GD04005</strain>
    </source>
</reference>
<dbReference type="Proteomes" id="UP001159329">
    <property type="component" value="Unassembled WGS sequence"/>
</dbReference>
<feature type="signal peptide" evidence="1">
    <location>
        <begin position="1"/>
        <end position="26"/>
    </location>
</feature>
<evidence type="ECO:0000313" key="2">
    <source>
        <dbReference type="EMBL" id="MDH0564964.1"/>
    </source>
</evidence>
<dbReference type="RefSeq" id="WP_005228964.1">
    <property type="nucleotide sequence ID" value="NZ_JAOEEO010000005.1"/>
</dbReference>
<feature type="chain" id="PRO_5041227403" evidence="1">
    <location>
        <begin position="27"/>
        <end position="510"/>
    </location>
</feature>
<accession>A0AA42I9F4</accession>